<accession>W6Q1J7</accession>
<organism evidence="1 2">
    <name type="scientific">Penicillium roqueforti (strain FM164)</name>
    <dbReference type="NCBI Taxonomy" id="1365484"/>
    <lineage>
        <taxon>Eukaryota</taxon>
        <taxon>Fungi</taxon>
        <taxon>Dikarya</taxon>
        <taxon>Ascomycota</taxon>
        <taxon>Pezizomycotina</taxon>
        <taxon>Eurotiomycetes</taxon>
        <taxon>Eurotiomycetidae</taxon>
        <taxon>Eurotiales</taxon>
        <taxon>Aspergillaceae</taxon>
        <taxon>Penicillium</taxon>
    </lineage>
</organism>
<keyword evidence="2" id="KW-1185">Reference proteome</keyword>
<evidence type="ECO:0000313" key="2">
    <source>
        <dbReference type="Proteomes" id="UP000030686"/>
    </source>
</evidence>
<dbReference type="EMBL" id="HG792015">
    <property type="protein sequence ID" value="CDM29826.1"/>
    <property type="molecule type" value="Genomic_DNA"/>
</dbReference>
<dbReference type="Proteomes" id="UP000030686">
    <property type="component" value="Unassembled WGS sequence"/>
</dbReference>
<reference evidence="1" key="1">
    <citation type="journal article" date="2014" name="Nat. Commun.">
        <title>Multiple recent horizontal transfers of a large genomic region in cheese making fungi.</title>
        <authorList>
            <person name="Cheeseman K."/>
            <person name="Ropars J."/>
            <person name="Renault P."/>
            <person name="Dupont J."/>
            <person name="Gouzy J."/>
            <person name="Branca A."/>
            <person name="Abraham A.L."/>
            <person name="Ceppi M."/>
            <person name="Conseiller E."/>
            <person name="Debuchy R."/>
            <person name="Malagnac F."/>
            <person name="Goarin A."/>
            <person name="Silar P."/>
            <person name="Lacoste S."/>
            <person name="Sallet E."/>
            <person name="Bensimon A."/>
            <person name="Giraud T."/>
            <person name="Brygoo Y."/>
        </authorList>
    </citation>
    <scope>NUCLEOTIDE SEQUENCE [LARGE SCALE GENOMIC DNA]</scope>
    <source>
        <strain evidence="1">FM164</strain>
    </source>
</reference>
<name>W6Q1J7_PENRF</name>
<dbReference type="AlphaFoldDB" id="W6Q1J7"/>
<protein>
    <submittedName>
        <fullName evidence="1">Genomic scaffold, ProqFM164S01</fullName>
    </submittedName>
</protein>
<proteinExistence type="predicted"/>
<evidence type="ECO:0000313" key="1">
    <source>
        <dbReference type="EMBL" id="CDM29826.1"/>
    </source>
</evidence>
<gene>
    <name evidence="1" type="ORF">PROQFM164_S01g003639</name>
</gene>
<sequence>MCTFYFADNMFDKDSLACVDVFFPSTVLVHALFSMGARSHLVRILFHLLL</sequence>